<evidence type="ECO:0000256" key="1">
    <source>
        <dbReference type="ARBA" id="ARBA00004168"/>
    </source>
</evidence>
<dbReference type="Pfam" id="PF00746">
    <property type="entry name" value="Gram_pos_anchor"/>
    <property type="match status" value="1"/>
</dbReference>
<feature type="region of interest" description="Disordered" evidence="7">
    <location>
        <begin position="2002"/>
        <end position="2029"/>
    </location>
</feature>
<dbReference type="InterPro" id="IPR019931">
    <property type="entry name" value="LPXTG_anchor"/>
</dbReference>
<gene>
    <name evidence="10" type="ORF">EK398_21660</name>
</gene>
<keyword evidence="3" id="KW-0134">Cell wall</keyword>
<evidence type="ECO:0000256" key="6">
    <source>
        <dbReference type="ARBA" id="ARBA00023088"/>
    </source>
</evidence>
<comment type="similarity">
    <text evidence="2">Belongs to the serine-aspartate repeat-containing protein (SDr) family.</text>
</comment>
<dbReference type="PROSITE" id="PS50847">
    <property type="entry name" value="GRAM_POS_ANCHORING"/>
    <property type="match status" value="1"/>
</dbReference>
<dbReference type="Gene3D" id="2.60.40.740">
    <property type="match status" value="5"/>
</dbReference>
<feature type="compositionally biased region" description="Polar residues" evidence="7">
    <location>
        <begin position="2008"/>
        <end position="2029"/>
    </location>
</feature>
<evidence type="ECO:0000313" key="11">
    <source>
        <dbReference type="Proteomes" id="UP000288388"/>
    </source>
</evidence>
<dbReference type="GO" id="GO:0005518">
    <property type="term" value="F:collagen binding"/>
    <property type="evidence" value="ECO:0007669"/>
    <property type="project" value="InterPro"/>
</dbReference>
<feature type="region of interest" description="Disordered" evidence="7">
    <location>
        <begin position="1052"/>
        <end position="1079"/>
    </location>
</feature>
<dbReference type="Gene3D" id="2.60.40.10">
    <property type="entry name" value="Immunoglobulins"/>
    <property type="match status" value="9"/>
</dbReference>
<dbReference type="EMBL" id="RYZS01000002">
    <property type="protein sequence ID" value="RVU93061.1"/>
    <property type="molecule type" value="Genomic_DNA"/>
</dbReference>
<comment type="subcellular location">
    <subcellularLocation>
        <location evidence="1">Secreted</location>
        <location evidence="1">Cell wall</location>
        <topology evidence="1">Peptidoglycan-anchor</topology>
    </subcellularLocation>
</comment>
<comment type="caution">
    <text evidence="10">The sequence shown here is derived from an EMBL/GenBank/DDBJ whole genome shotgun (WGS) entry which is preliminary data.</text>
</comment>
<dbReference type="SUPFAM" id="SSF49478">
    <property type="entry name" value="Cna protein B-type domain"/>
    <property type="match status" value="6"/>
</dbReference>
<dbReference type="Pfam" id="PF05737">
    <property type="entry name" value="Collagen_bind"/>
    <property type="match status" value="4"/>
</dbReference>
<keyword evidence="8" id="KW-0472">Membrane</keyword>
<dbReference type="Proteomes" id="UP000288388">
    <property type="component" value="Unassembled WGS sequence"/>
</dbReference>
<organism evidence="10 11">
    <name type="scientific">Enterococcus avium</name>
    <name type="common">Streptococcus avium</name>
    <dbReference type="NCBI Taxonomy" id="33945"/>
    <lineage>
        <taxon>Bacteria</taxon>
        <taxon>Bacillati</taxon>
        <taxon>Bacillota</taxon>
        <taxon>Bacilli</taxon>
        <taxon>Lactobacillales</taxon>
        <taxon>Enterococcaceae</taxon>
        <taxon>Enterococcus</taxon>
    </lineage>
</organism>
<dbReference type="InterPro" id="IPR041171">
    <property type="entry name" value="SDR_Ig"/>
</dbReference>
<keyword evidence="6" id="KW-0572">Peptidoglycan-anchor</keyword>
<dbReference type="SUPFAM" id="SSF49401">
    <property type="entry name" value="Bacterial adhesins"/>
    <property type="match status" value="6"/>
</dbReference>
<evidence type="ECO:0000313" key="10">
    <source>
        <dbReference type="EMBL" id="RVU93061.1"/>
    </source>
</evidence>
<dbReference type="NCBIfam" id="TIGR01167">
    <property type="entry name" value="LPXTG_anchor"/>
    <property type="match status" value="1"/>
</dbReference>
<dbReference type="Gene3D" id="2.60.40.1280">
    <property type="match status" value="1"/>
</dbReference>
<dbReference type="InterPro" id="IPR011252">
    <property type="entry name" value="Fibrogen-bd_dom1"/>
</dbReference>
<dbReference type="InterPro" id="IPR008456">
    <property type="entry name" value="Collagen-bd_dom"/>
</dbReference>
<keyword evidence="8" id="KW-1133">Transmembrane helix</keyword>
<dbReference type="PANTHER" id="PTHR36108">
    <property type="entry name" value="COLOSSIN-B-RELATED"/>
    <property type="match status" value="1"/>
</dbReference>
<dbReference type="RefSeq" id="WP_102872913.1">
    <property type="nucleotide sequence ID" value="NZ_JBPFMR010000118.1"/>
</dbReference>
<feature type="domain" description="Gram-positive cocci surface proteins LPxTG" evidence="9">
    <location>
        <begin position="2027"/>
        <end position="2058"/>
    </location>
</feature>
<reference evidence="10 11" key="1">
    <citation type="submission" date="2018-12" db="EMBL/GenBank/DDBJ databases">
        <title>A novel vanA-carrying plasmid in a clinical isolate of Enterococcus avium.</title>
        <authorList>
            <person name="Bernasconi O.J."/>
            <person name="Luzzaro F."/>
            <person name="Endimiani A."/>
        </authorList>
    </citation>
    <scope>NUCLEOTIDE SEQUENCE [LARGE SCALE GENOMIC DNA]</scope>
    <source>
        <strain evidence="10 11">LC0559/18</strain>
    </source>
</reference>
<proteinExistence type="inferred from homology"/>
<feature type="region of interest" description="Disordered" evidence="7">
    <location>
        <begin position="135"/>
        <end position="209"/>
    </location>
</feature>
<keyword evidence="4" id="KW-0964">Secreted</keyword>
<evidence type="ECO:0000256" key="3">
    <source>
        <dbReference type="ARBA" id="ARBA00022512"/>
    </source>
</evidence>
<dbReference type="InterPro" id="IPR013783">
    <property type="entry name" value="Ig-like_fold"/>
</dbReference>
<feature type="compositionally biased region" description="Basic and acidic residues" evidence="7">
    <location>
        <begin position="154"/>
        <end position="171"/>
    </location>
</feature>
<feature type="compositionally biased region" description="Polar residues" evidence="7">
    <location>
        <begin position="172"/>
        <end position="187"/>
    </location>
</feature>
<evidence type="ECO:0000256" key="4">
    <source>
        <dbReference type="ARBA" id="ARBA00022525"/>
    </source>
</evidence>
<dbReference type="InterPro" id="IPR008966">
    <property type="entry name" value="Adhesion_dom_sf"/>
</dbReference>
<dbReference type="PANTHER" id="PTHR36108:SF13">
    <property type="entry name" value="COLOSSIN-B-RELATED"/>
    <property type="match status" value="1"/>
</dbReference>
<name>A0A2N8PS96_ENTAV</name>
<evidence type="ECO:0000256" key="5">
    <source>
        <dbReference type="ARBA" id="ARBA00022729"/>
    </source>
</evidence>
<evidence type="ECO:0000259" key="9">
    <source>
        <dbReference type="PROSITE" id="PS50847"/>
    </source>
</evidence>
<dbReference type="InterPro" id="IPR041033">
    <property type="entry name" value="SpaA_PFL_dom_1"/>
</dbReference>
<evidence type="ECO:0000256" key="8">
    <source>
        <dbReference type="SAM" id="Phobius"/>
    </source>
</evidence>
<evidence type="ECO:0000256" key="7">
    <source>
        <dbReference type="SAM" id="MobiDB-lite"/>
    </source>
</evidence>
<feature type="compositionally biased region" description="Polar residues" evidence="7">
    <location>
        <begin position="1052"/>
        <end position="1075"/>
    </location>
</feature>
<keyword evidence="8" id="KW-0812">Transmembrane</keyword>
<accession>A0A2N8PS96</accession>
<dbReference type="Pfam" id="PF17961">
    <property type="entry name" value="Big_8"/>
    <property type="match status" value="1"/>
</dbReference>
<feature type="compositionally biased region" description="Basic and acidic residues" evidence="7">
    <location>
        <begin position="188"/>
        <end position="204"/>
    </location>
</feature>
<dbReference type="Pfam" id="PF17802">
    <property type="entry name" value="SpaA"/>
    <property type="match status" value="9"/>
</dbReference>
<protein>
    <submittedName>
        <fullName evidence="10">LPXTG cell wall anchor domain-containing protein</fullName>
    </submittedName>
</protein>
<feature type="compositionally biased region" description="Low complexity" evidence="7">
    <location>
        <begin position="135"/>
        <end position="153"/>
    </location>
</feature>
<dbReference type="GO" id="GO:0007155">
    <property type="term" value="P:cell adhesion"/>
    <property type="evidence" value="ECO:0007669"/>
    <property type="project" value="InterPro"/>
</dbReference>
<evidence type="ECO:0000256" key="2">
    <source>
        <dbReference type="ARBA" id="ARBA00007257"/>
    </source>
</evidence>
<sequence length="2058" mass="228331">MKRKKIIDQLIYGLMTLLILINSLTPLTVFAEDKPAIKLENVSEGQNANQLNVQLTLEEGQEDRRVQLSQPVIQQATIEIAGKSIALKIENNQELIIPGDVAGVGTIHVDLKDIKGLSSLDISYEQQQLTYTFEQATTSESASSNEITTSSSETESKTENTEPDSSKEPTKATESATVATIESTQSEAIEKTKPRADGPTDIREYFPNGEGTILTSSNLVYLDEDGNVVTPPVTSNTTVRAFYTWNIPEDARQQIEPGDYFDFKLPEELKPKQAQVGELKNEAGEVYAKYTIDQDGNIRFEFTEEVKNQSDINGSFYFDTEFKKEHIDGPGDITIHYPVEDDLPPVNVEIRPDTEQSIDKQGHFDRTPNPSSVEWTVDFNQSMNHLEDPKITEKWPEGIDYKSVKVMELEMNLDGTIKEVGRELSPNEYTVDKNGNVTILGETNKAYRLVYQTDIKDSAKPENGGKVSFTNVAQLTDKNDEDGIDAKATVTNTFGKPVEKNMVGYDPNNQEFSWAIKYNYDEKNIAKGDAIITDTISKNMDLIDDSIKLYPITFDKKGNEVKGKALVEGKDYVLEPNPDGEGFVIKFLNDVDGAVRVEYKTKVNGIVSDPTQVTNNVATGTGQTDGDKGTAQQQNVIKNITDIDYADKKVGWKINVNKNHYYMENLVLTDTYSAIPGLSMAIKEDLKPDFEIRDVTNNRVLVPGQDYDLELLSDSSGKNEMGFKVVFKGDYNPTESELEINYRTNFDVSLLDPNNPELDHFKNKMQADWEDENGGKHTSDDDKDFKPHDPFQLNAQKSGIYNAQTKHITWTIAVNLSHNILTHAQLQDKIKENQDYVDGSLKIYKAEVKKDGTVTKKQPEEVVNDEMKKIIEPSTSNDQMLQIDFPEGSDETYLIELDTSVEGKIVEGSNQYTNVAHYENNDDDRDVTGEVSVKYGGKYAQKTGEQDSENPDYVNWHAVINPSQSTLDHVVIKDEPSDNQVIDQDSIQLYETTVAEDGTITPNYDKPLKLNKDYTVEVTTDNVTGKQTMTIKLNDKIDTAYQLEYRSYITSSSEGSKDTVSNKITVTGDNEQTVSGGDGEDVTVELNHSGGSASGKKGKLVIQKTEADGKTPLAGAKFELWNTSKTQLLRKGEVDENGQLIFGNLPYGEYLLIETAAPKGFTISTDLTEGRRITIDDSTSTENAGVMTIPNERNKVILQKTDADGNPIKFGGDIQEGARFKLEHFSNLMPNHALWEPVELNPDRLNSEGILEIDSLPLGLYRITEIESPNGYILNNDPVTFVVYRNSNHQIPTINVKYKNYQGSAELIKTDSEGNPLQGAEFDVLDSNGKKVNSQPLVSQADGKVTIIGLAPGDYKFVETKAPQGYILNNKEVPFTIDEVAHGKPKTVTTQSNGSPLELVNYQGSVEFMKKDKEGKALAGAEFDLYNEANQKVNKEPIKSGEDGKVHVDQLAPGNYTLVETKAPEGYLLNEKEVTFTVKSSHNGKVQVIELADYINYKGSIQLTKRNTDGEGLSGAEFTLYKDDKKTVVKTAKSDKNGNVLFEDLAPGTYYYQETKAPAVTEGSDYVINPALIKVEVSKSADGKPAIIDVGDFQNFRGKAQITKVGEGGSIAGAEFELYRIVDGEEQHVRKVITPENGILDISDLGAGNYKLVETKAAPGYIVNDQPIYFVVQENDDQNPIIDNLDFENYQVEVFGRKINEAKEALAGAEYQIFKADDQDQPTGDPVSVTNREGQSTTTVVTDKNGEIYFKGIDLEGKASQKYVLVETKAPEGYVLDTKPHPFEIHEQTGKPEPIDLGDFINYQGSIEWLKKDEAGKALQGAEFEIRDEDGKVQTVMNASGKAVEKLISDKTGKVFATGLAPGKYELVETKAPKNFILNKKIVSFEISDKASGKPETITLEDFINYQGSVKMTKVSDQGKRLAGAVFRLYHADGKQVGEYTSDKNGQLLVKNLSPGDYYFMEKEAPAGYTINKEKREFTIQSAEENKPAIVNVGEFVNKKLPPVDVPKSSNQVNNSKHDSGTTTGSYPKTNDTRNSWYLVVGLAVLIIAGTIYYRRKE</sequence>
<keyword evidence="5" id="KW-0732">Signal</keyword>
<feature type="region of interest" description="Disordered" evidence="7">
    <location>
        <begin position="768"/>
        <end position="789"/>
    </location>
</feature>
<feature type="transmembrane region" description="Helical" evidence="8">
    <location>
        <begin position="2036"/>
        <end position="2054"/>
    </location>
</feature>